<accession>A0A1I2LK12</accession>
<dbReference type="Gene3D" id="3.10.350.10">
    <property type="entry name" value="LysM domain"/>
    <property type="match status" value="1"/>
</dbReference>
<dbReference type="RefSeq" id="WP_035770706.1">
    <property type="nucleotide sequence ID" value="NZ_BAAACD010000033.1"/>
</dbReference>
<dbReference type="PROSITE" id="PS51782">
    <property type="entry name" value="LYSM"/>
    <property type="match status" value="1"/>
</dbReference>
<proteinExistence type="predicted"/>
<sequence length="521" mass="58695">MAEIEVLKENIEYEQMLGEGSCDTVVRGEYLIPDTHPDIEEVLMLDVKPVVTEKELLQDRIYVEGTLEYNILYLAKEDEGMGVHSLNYNDKFSNYIDIEGADGRLNGDVNCEIEHIDCNIINERKIEIEGILNVSGEVYKNYNVDIIRDIDASNNIQMLKKPTTVDKMVGIIEEELEGKSTVKISMDKPQVGKALKTNVYLHKCEVVLNEGKASISAFAKVQMLYRGMDSKDIVLAEEDIYMSKEVVREDIGINMKSITNCAINDVDISIKQDDLGENRILEIEVKASVDVKLMNKEQYDVIEDAYSPNNVIELNKETYDLNVLHGMNEMDIIVKENIQIPSEKPMPIQCIMSKGDVVVTDKKLVEDKVVVEGIVKVNVIYRAKDEEKPIYTVGDELPFTATIDIAGTKIDMIGQVKANLESIDAIVEADTIAVKAVVHLWSKVSYNQSKDFMTSLDKSEENPPSKKASITIYVVQKGDTLWNIAKRYYTTIEELVNVNDIKDPNVIKVGDKILIPGRARI</sequence>
<organism evidence="2 3">
    <name type="scientific">Clostridium cadaveris</name>
    <dbReference type="NCBI Taxonomy" id="1529"/>
    <lineage>
        <taxon>Bacteria</taxon>
        <taxon>Bacillati</taxon>
        <taxon>Bacillota</taxon>
        <taxon>Clostridia</taxon>
        <taxon>Eubacteriales</taxon>
        <taxon>Clostridiaceae</taxon>
        <taxon>Clostridium</taxon>
    </lineage>
</organism>
<dbReference type="SMART" id="SM00257">
    <property type="entry name" value="LysM"/>
    <property type="match status" value="1"/>
</dbReference>
<keyword evidence="3" id="KW-1185">Reference proteome</keyword>
<dbReference type="eggNOG" id="COG1388">
    <property type="taxonomic scope" value="Bacteria"/>
</dbReference>
<evidence type="ECO:0000259" key="1">
    <source>
        <dbReference type="PROSITE" id="PS51782"/>
    </source>
</evidence>
<dbReference type="EMBL" id="FOOE01000010">
    <property type="protein sequence ID" value="SFF77767.1"/>
    <property type="molecule type" value="Genomic_DNA"/>
</dbReference>
<feature type="domain" description="LysM" evidence="1">
    <location>
        <begin position="471"/>
        <end position="515"/>
    </location>
</feature>
<reference evidence="2 3" key="1">
    <citation type="submission" date="2016-10" db="EMBL/GenBank/DDBJ databases">
        <authorList>
            <person name="de Groot N.N."/>
        </authorList>
    </citation>
    <scope>NUCLEOTIDE SEQUENCE [LARGE SCALE GENOMIC DNA]</scope>
    <source>
        <strain evidence="2 3">NLAE-zl-G419</strain>
    </source>
</reference>
<gene>
    <name evidence="2" type="ORF">SAMN04487885_11030</name>
</gene>
<dbReference type="Pfam" id="PF12673">
    <property type="entry name" value="SipL"/>
    <property type="match status" value="2"/>
</dbReference>
<dbReference type="CDD" id="cd00118">
    <property type="entry name" value="LysM"/>
    <property type="match status" value="1"/>
</dbReference>
<evidence type="ECO:0000313" key="3">
    <source>
        <dbReference type="Proteomes" id="UP000182135"/>
    </source>
</evidence>
<dbReference type="AlphaFoldDB" id="A0A1I2LK12"/>
<dbReference type="InterPro" id="IPR018392">
    <property type="entry name" value="LysM"/>
</dbReference>
<dbReference type="OrthoDB" id="9779340at2"/>
<dbReference type="PANTHER" id="PTHR33734">
    <property type="entry name" value="LYSM DOMAIN-CONTAINING GPI-ANCHORED PROTEIN 2"/>
    <property type="match status" value="1"/>
</dbReference>
<dbReference type="InterPro" id="IPR024300">
    <property type="entry name" value="SipL_SPOCS_dom"/>
</dbReference>
<dbReference type="InterPro" id="IPR036779">
    <property type="entry name" value="LysM_dom_sf"/>
</dbReference>
<dbReference type="Pfam" id="PF01476">
    <property type="entry name" value="LysM"/>
    <property type="match status" value="1"/>
</dbReference>
<protein>
    <recommendedName>
        <fullName evidence="1">LysM domain-containing protein</fullName>
    </recommendedName>
</protein>
<evidence type="ECO:0000313" key="2">
    <source>
        <dbReference type="EMBL" id="SFF77767.1"/>
    </source>
</evidence>
<dbReference type="PANTHER" id="PTHR33734:SF22">
    <property type="entry name" value="MEMBRANE-BOUND LYTIC MUREIN TRANSGLYCOSYLASE D"/>
    <property type="match status" value="1"/>
</dbReference>
<dbReference type="Proteomes" id="UP000182135">
    <property type="component" value="Unassembled WGS sequence"/>
</dbReference>
<dbReference type="SUPFAM" id="SSF54106">
    <property type="entry name" value="LysM domain"/>
    <property type="match status" value="1"/>
</dbReference>
<dbReference type="STRING" id="1529.SAMN04487885_11030"/>
<name>A0A1I2LK12_9CLOT</name>
<dbReference type="GO" id="GO:0008932">
    <property type="term" value="F:lytic endotransglycosylase activity"/>
    <property type="evidence" value="ECO:0007669"/>
    <property type="project" value="TreeGrafter"/>
</dbReference>